<gene>
    <name evidence="2" type="ORF">CBM2634_B70079</name>
</gene>
<dbReference type="EMBL" id="OVTA01000048">
    <property type="protein sequence ID" value="SPS01989.1"/>
    <property type="molecule type" value="Genomic_DNA"/>
</dbReference>
<sequence length="88" mass="8859">MPSSSVMRVFMVVLLLSVPAEATAQCRDVPALPPARHQSTVPRAVTASSEATIAGGAICTSVGRAPASLPALVPALPASLPTSQQEPA</sequence>
<evidence type="ECO:0000256" key="1">
    <source>
        <dbReference type="SAM" id="SignalP"/>
    </source>
</evidence>
<feature type="chain" id="PRO_5016639768" description="Secreted protein" evidence="1">
    <location>
        <begin position="25"/>
        <end position="88"/>
    </location>
</feature>
<proteinExistence type="predicted"/>
<dbReference type="Proteomes" id="UP000256805">
    <property type="component" value="Unassembled WGS sequence"/>
</dbReference>
<evidence type="ECO:0000313" key="3">
    <source>
        <dbReference type="Proteomes" id="UP000256805"/>
    </source>
</evidence>
<feature type="signal peptide" evidence="1">
    <location>
        <begin position="1"/>
        <end position="24"/>
    </location>
</feature>
<protein>
    <recommendedName>
        <fullName evidence="4">Secreted protein</fullName>
    </recommendedName>
</protein>
<organism evidence="2 3">
    <name type="scientific">Cupriavidus taiwanensis</name>
    <dbReference type="NCBI Taxonomy" id="164546"/>
    <lineage>
        <taxon>Bacteria</taxon>
        <taxon>Pseudomonadati</taxon>
        <taxon>Pseudomonadota</taxon>
        <taxon>Betaproteobacteria</taxon>
        <taxon>Burkholderiales</taxon>
        <taxon>Burkholderiaceae</taxon>
        <taxon>Cupriavidus</taxon>
    </lineage>
</organism>
<evidence type="ECO:0008006" key="4">
    <source>
        <dbReference type="Google" id="ProtNLM"/>
    </source>
</evidence>
<evidence type="ECO:0000313" key="2">
    <source>
        <dbReference type="EMBL" id="SPS01989.1"/>
    </source>
</evidence>
<accession>A0A375JAT2</accession>
<dbReference type="AlphaFoldDB" id="A0A375JAT2"/>
<keyword evidence="1" id="KW-0732">Signal</keyword>
<reference evidence="2 3" key="1">
    <citation type="submission" date="2018-01" db="EMBL/GenBank/DDBJ databases">
        <authorList>
            <person name="Gaut B.S."/>
            <person name="Morton B.R."/>
            <person name="Clegg M.T."/>
            <person name="Duvall M.R."/>
        </authorList>
    </citation>
    <scope>NUCLEOTIDE SEQUENCE [LARGE SCALE GENOMIC DNA]</scope>
    <source>
        <strain evidence="2">Cupriavidus taiwanensis cmp 52</strain>
    </source>
</reference>
<name>A0A375JAT2_9BURK</name>